<feature type="domain" description="Tox-URI2" evidence="1">
    <location>
        <begin position="8"/>
        <end position="93"/>
    </location>
</feature>
<organism evidence="2 3">
    <name type="scientific">Phaeodactylibacter xiamenensis</name>
    <dbReference type="NCBI Taxonomy" id="1524460"/>
    <lineage>
        <taxon>Bacteria</taxon>
        <taxon>Pseudomonadati</taxon>
        <taxon>Bacteroidota</taxon>
        <taxon>Saprospiria</taxon>
        <taxon>Saprospirales</taxon>
        <taxon>Haliscomenobacteraceae</taxon>
        <taxon>Phaeodactylibacter</taxon>
    </lineage>
</organism>
<name>A0A098S6F5_9BACT</name>
<evidence type="ECO:0000313" key="2">
    <source>
        <dbReference type="EMBL" id="KGE87934.1"/>
    </source>
</evidence>
<comment type="caution">
    <text evidence="2">The sequence shown here is derived from an EMBL/GenBank/DDBJ whole genome shotgun (WGS) entry which is preliminary data.</text>
</comment>
<dbReference type="EMBL" id="JPOS01000029">
    <property type="protein sequence ID" value="KGE87934.1"/>
    <property type="molecule type" value="Genomic_DNA"/>
</dbReference>
<accession>A0A098S6F5</accession>
<proteinExistence type="predicted"/>
<dbReference type="OrthoDB" id="9815414at2"/>
<dbReference type="AlphaFoldDB" id="A0A098S6F5"/>
<evidence type="ECO:0000259" key="1">
    <source>
        <dbReference type="Pfam" id="PF15653"/>
    </source>
</evidence>
<dbReference type="RefSeq" id="WP_044220594.1">
    <property type="nucleotide sequence ID" value="NZ_CAKZLC010000290.1"/>
</dbReference>
<sequence length="104" mass="12105">MARHGNENSNLAEHHLYEIRDREFNDVYKYGICGDSLLEDGSSPRALRQVKELNRAVRWLRFFHKVIVRGIAGRVKAKKLESEYIDQHKARFGHVPPGNDAFEE</sequence>
<keyword evidence="3" id="KW-1185">Reference proteome</keyword>
<protein>
    <recommendedName>
        <fullName evidence="1">Tox-URI2 domain-containing protein</fullName>
    </recommendedName>
</protein>
<evidence type="ECO:0000313" key="3">
    <source>
        <dbReference type="Proteomes" id="UP000029736"/>
    </source>
</evidence>
<reference evidence="2 3" key="1">
    <citation type="journal article" date="2014" name="Int. J. Syst. Evol. Microbiol.">
        <title>Phaeodactylibacter xiamenensis gen. nov., sp. nov., a member of the family Saprospiraceae isolated from the marine alga Phaeodactylum tricornutum.</title>
        <authorList>
            <person name="Chen Z.Jr."/>
            <person name="Lei X."/>
            <person name="Lai Q."/>
            <person name="Li Y."/>
            <person name="Zhang B."/>
            <person name="Zhang J."/>
            <person name="Zhang H."/>
            <person name="Yang L."/>
            <person name="Zheng W."/>
            <person name="Tian Y."/>
            <person name="Yu Z."/>
            <person name="Xu H.Jr."/>
            <person name="Zheng T."/>
        </authorList>
    </citation>
    <scope>NUCLEOTIDE SEQUENCE [LARGE SCALE GENOMIC DNA]</scope>
    <source>
        <strain evidence="2 3">KD52</strain>
    </source>
</reference>
<dbReference type="InterPro" id="IPR028899">
    <property type="entry name" value="Tox-URI2_dom"/>
</dbReference>
<dbReference type="Pfam" id="PF15653">
    <property type="entry name" value="Tox-URI2"/>
    <property type="match status" value="1"/>
</dbReference>
<dbReference type="Proteomes" id="UP000029736">
    <property type="component" value="Unassembled WGS sequence"/>
</dbReference>
<gene>
    <name evidence="2" type="ORF">IX84_12485</name>
</gene>